<proteinExistence type="predicted"/>
<feature type="region of interest" description="Disordered" evidence="1">
    <location>
        <begin position="38"/>
        <end position="63"/>
    </location>
</feature>
<evidence type="ECO:0000313" key="2">
    <source>
        <dbReference type="EMBL" id="OLY77843.1"/>
    </source>
</evidence>
<evidence type="ECO:0000313" key="3">
    <source>
        <dbReference type="Proteomes" id="UP000187455"/>
    </source>
</evidence>
<organism evidence="2 3">
    <name type="scientific">Smittium mucronatum</name>
    <dbReference type="NCBI Taxonomy" id="133383"/>
    <lineage>
        <taxon>Eukaryota</taxon>
        <taxon>Fungi</taxon>
        <taxon>Fungi incertae sedis</taxon>
        <taxon>Zoopagomycota</taxon>
        <taxon>Kickxellomycotina</taxon>
        <taxon>Harpellomycetes</taxon>
        <taxon>Harpellales</taxon>
        <taxon>Legeriomycetaceae</taxon>
        <taxon>Smittium</taxon>
    </lineage>
</organism>
<dbReference type="EMBL" id="LSSL01007633">
    <property type="protein sequence ID" value="OLY77843.1"/>
    <property type="molecule type" value="Genomic_DNA"/>
</dbReference>
<comment type="caution">
    <text evidence="2">The sequence shown here is derived from an EMBL/GenBank/DDBJ whole genome shotgun (WGS) entry which is preliminary data.</text>
</comment>
<protein>
    <submittedName>
        <fullName evidence="2">Uncharacterized protein</fullName>
    </submittedName>
</protein>
<dbReference type="AlphaFoldDB" id="A0A1R0GLR5"/>
<accession>A0A1R0GLR5</accession>
<sequence length="113" mass="12523">MKKGKIFIERTIILITISTSAGLRAAYLREKGAIYQQKDPPPGIASSRRMTESEPTSNKVNKIRPLPKLGIDRHGFPKNSIVLNDCLLMIRYVPPLESLSSESLCAVSTTPKQ</sequence>
<evidence type="ECO:0000256" key="1">
    <source>
        <dbReference type="SAM" id="MobiDB-lite"/>
    </source>
</evidence>
<gene>
    <name evidence="2" type="ORF">AYI68_g8120</name>
</gene>
<reference evidence="2 3" key="1">
    <citation type="journal article" date="2016" name="Mol. Biol. Evol.">
        <title>Genome-Wide Survey of Gut Fungi (Harpellales) Reveals the First Horizontally Transferred Ubiquitin Gene from a Mosquito Host.</title>
        <authorList>
            <person name="Wang Y."/>
            <person name="White M.M."/>
            <person name="Kvist S."/>
            <person name="Moncalvo J.M."/>
        </authorList>
    </citation>
    <scope>NUCLEOTIDE SEQUENCE [LARGE SCALE GENOMIC DNA]</scope>
    <source>
        <strain evidence="2 3">ALG-7-W6</strain>
    </source>
</reference>
<name>A0A1R0GLR5_9FUNG</name>
<keyword evidence="3" id="KW-1185">Reference proteome</keyword>
<dbReference type="Proteomes" id="UP000187455">
    <property type="component" value="Unassembled WGS sequence"/>
</dbReference>